<dbReference type="InterPro" id="IPR012795">
    <property type="entry name" value="tRNA_Ile_lys_synt_N"/>
</dbReference>
<comment type="subcellular location">
    <subcellularLocation>
        <location evidence="1 8">Cytoplasm</location>
    </subcellularLocation>
</comment>
<organism evidence="10 11">
    <name type="scientific">Priestia megaterium</name>
    <name type="common">Bacillus megaterium</name>
    <dbReference type="NCBI Taxonomy" id="1404"/>
    <lineage>
        <taxon>Bacteria</taxon>
        <taxon>Bacillati</taxon>
        <taxon>Bacillota</taxon>
        <taxon>Bacilli</taxon>
        <taxon>Bacillales</taxon>
        <taxon>Bacillaceae</taxon>
        <taxon>Priestia</taxon>
    </lineage>
</organism>
<feature type="binding site" evidence="8">
    <location>
        <begin position="27"/>
        <end position="32"/>
    </location>
    <ligand>
        <name>ATP</name>
        <dbReference type="ChEBI" id="CHEBI:30616"/>
    </ligand>
</feature>
<dbReference type="InterPro" id="IPR012094">
    <property type="entry name" value="tRNA_Ile_lys_synt"/>
</dbReference>
<dbReference type="EMBL" id="CP051128">
    <property type="protein sequence ID" value="QIZ06003.1"/>
    <property type="molecule type" value="Genomic_DNA"/>
</dbReference>
<dbReference type="SUPFAM" id="SSF56037">
    <property type="entry name" value="PheT/TilS domain"/>
    <property type="match status" value="1"/>
</dbReference>
<dbReference type="CDD" id="cd01992">
    <property type="entry name" value="TilS_N"/>
    <property type="match status" value="1"/>
</dbReference>
<evidence type="ECO:0000256" key="1">
    <source>
        <dbReference type="ARBA" id="ARBA00004496"/>
    </source>
</evidence>
<evidence type="ECO:0000313" key="11">
    <source>
        <dbReference type="Proteomes" id="UP000501868"/>
    </source>
</evidence>
<evidence type="ECO:0000256" key="2">
    <source>
        <dbReference type="ARBA" id="ARBA00022490"/>
    </source>
</evidence>
<dbReference type="Pfam" id="PF09179">
    <property type="entry name" value="TilS"/>
    <property type="match status" value="1"/>
</dbReference>
<evidence type="ECO:0000256" key="4">
    <source>
        <dbReference type="ARBA" id="ARBA00022694"/>
    </source>
</evidence>
<accession>A0A6H1NXK6</accession>
<dbReference type="GO" id="GO:0006400">
    <property type="term" value="P:tRNA modification"/>
    <property type="evidence" value="ECO:0007669"/>
    <property type="project" value="UniProtKB-UniRule"/>
</dbReference>
<evidence type="ECO:0000256" key="3">
    <source>
        <dbReference type="ARBA" id="ARBA00022598"/>
    </source>
</evidence>
<dbReference type="InterPro" id="IPR014729">
    <property type="entry name" value="Rossmann-like_a/b/a_fold"/>
</dbReference>
<dbReference type="EC" id="6.3.4.19" evidence="8"/>
<dbReference type="Gene3D" id="3.40.50.620">
    <property type="entry name" value="HUPs"/>
    <property type="match status" value="1"/>
</dbReference>
<dbReference type="Pfam" id="PF01171">
    <property type="entry name" value="ATP_bind_3"/>
    <property type="match status" value="1"/>
</dbReference>
<comment type="function">
    <text evidence="8">Ligates lysine onto the cytidine present at position 34 of the AUA codon-specific tRNA(Ile) that contains the anticodon CAU, in an ATP-dependent manner. Cytidine is converted to lysidine, thus changing the amino acid specificity of the tRNA from methionine to isoleucine.</text>
</comment>
<dbReference type="SUPFAM" id="SSF52402">
    <property type="entry name" value="Adenine nucleotide alpha hydrolases-like"/>
    <property type="match status" value="1"/>
</dbReference>
<gene>
    <name evidence="8 10" type="primary">tilS</name>
    <name evidence="10" type="ORF">HFZ78_03945</name>
</gene>
<dbReference type="PANTHER" id="PTHR43033">
    <property type="entry name" value="TRNA(ILE)-LYSIDINE SYNTHASE-RELATED"/>
    <property type="match status" value="1"/>
</dbReference>
<keyword evidence="6 8" id="KW-0067">ATP-binding</keyword>
<evidence type="ECO:0000256" key="5">
    <source>
        <dbReference type="ARBA" id="ARBA00022741"/>
    </source>
</evidence>
<sequence>MLESKVKAFLNHQGFRLESKKIVIGVSGGPDSLALLHFLLAEKEKQNITLVVAHVDHMFRGQESYEDAMFVKAFCEQNNLPFEMTRVNVPEIIERTGKSSQIAARDVRYEFFSKIMEKYQYRYLALAHHGDDQIETMLMRLTRGSAGLARAGIPFSRSFEQGIIFRPFLGLERADIQEYCLNHNLSPRIDPSNEKGIYSRNRFRKEVVPFLKKENPHVHEHFQRFSEELKNDETFLLELTVQRMNTVMTKKEESEISIDIKRFLEVPIPLQRRGIQLILNYLYKEIPASLSAVHIDQVFFIINHPHPSGQLDLPNGLKVSRSYHSLSFQFQPIEVESYHFEMTEPGTILLPNGGEISSKYMEGDIPTTNPYTAVFHASSIQWPIIIRSRKKGDRMTIKGMQGSKKLKAIFIDQKVPVHDRNMWPVLTDKEGSIIWLPGLKKSSLEGIDYSAKQYILFKYQK</sequence>
<dbReference type="HAMAP" id="MF_01161">
    <property type="entry name" value="tRNA_Ile_lys_synt"/>
    <property type="match status" value="1"/>
</dbReference>
<evidence type="ECO:0000256" key="6">
    <source>
        <dbReference type="ARBA" id="ARBA00022840"/>
    </source>
</evidence>
<dbReference type="AlphaFoldDB" id="A0A6H1NXK6"/>
<dbReference type="Gene3D" id="3.30.465.60">
    <property type="match status" value="1"/>
</dbReference>
<protein>
    <recommendedName>
        <fullName evidence="8">tRNA(Ile)-lysidine synthase</fullName>
        <ecNumber evidence="8">6.3.4.19</ecNumber>
    </recommendedName>
    <alternativeName>
        <fullName evidence="8">tRNA(Ile)-2-lysyl-cytidine synthase</fullName>
    </alternativeName>
    <alternativeName>
        <fullName evidence="8">tRNA(Ile)-lysidine synthetase</fullName>
    </alternativeName>
</protein>
<dbReference type="InterPro" id="IPR011063">
    <property type="entry name" value="TilS/TtcA_N"/>
</dbReference>
<feature type="domain" description="Lysidine-tRNA(Ile) synthetase C-terminal" evidence="9">
    <location>
        <begin position="384"/>
        <end position="457"/>
    </location>
</feature>
<dbReference type="GO" id="GO:0005524">
    <property type="term" value="F:ATP binding"/>
    <property type="evidence" value="ECO:0007669"/>
    <property type="project" value="UniProtKB-UniRule"/>
</dbReference>
<name>A0A6H1NXK6_PRIMG</name>
<dbReference type="NCBIfam" id="TIGR02433">
    <property type="entry name" value="lysidine_TilS_C"/>
    <property type="match status" value="1"/>
</dbReference>
<dbReference type="SMART" id="SM00977">
    <property type="entry name" value="TilS_C"/>
    <property type="match status" value="1"/>
</dbReference>
<dbReference type="GO" id="GO:0032267">
    <property type="term" value="F:tRNA(Ile)-lysidine synthase activity"/>
    <property type="evidence" value="ECO:0007669"/>
    <property type="project" value="UniProtKB-EC"/>
</dbReference>
<keyword evidence="2 8" id="KW-0963">Cytoplasm</keyword>
<dbReference type="InterPro" id="IPR012796">
    <property type="entry name" value="Lysidine-tRNA-synth_C"/>
</dbReference>
<comment type="similarity">
    <text evidence="8">Belongs to the tRNA(Ile)-lysidine synthase family.</text>
</comment>
<comment type="catalytic activity">
    <reaction evidence="7 8">
        <text>cytidine(34) in tRNA(Ile2) + L-lysine + ATP = lysidine(34) in tRNA(Ile2) + AMP + diphosphate + H(+)</text>
        <dbReference type="Rhea" id="RHEA:43744"/>
        <dbReference type="Rhea" id="RHEA-COMP:10625"/>
        <dbReference type="Rhea" id="RHEA-COMP:10670"/>
        <dbReference type="ChEBI" id="CHEBI:15378"/>
        <dbReference type="ChEBI" id="CHEBI:30616"/>
        <dbReference type="ChEBI" id="CHEBI:32551"/>
        <dbReference type="ChEBI" id="CHEBI:33019"/>
        <dbReference type="ChEBI" id="CHEBI:82748"/>
        <dbReference type="ChEBI" id="CHEBI:83665"/>
        <dbReference type="ChEBI" id="CHEBI:456215"/>
        <dbReference type="EC" id="6.3.4.19"/>
    </reaction>
</comment>
<dbReference type="SUPFAM" id="SSF82829">
    <property type="entry name" value="MesJ substrate recognition domain-like"/>
    <property type="match status" value="1"/>
</dbReference>
<dbReference type="NCBIfam" id="TIGR02432">
    <property type="entry name" value="lysidine_TilS_N"/>
    <property type="match status" value="1"/>
</dbReference>
<keyword evidence="4 8" id="KW-0819">tRNA processing</keyword>
<reference evidence="10 11" key="2">
    <citation type="submission" date="2020-04" db="EMBL/GenBank/DDBJ databases">
        <authorList>
            <person name="Fomenkov A."/>
            <person name="Anton B.P."/>
            <person name="Roberts R.J."/>
        </authorList>
    </citation>
    <scope>NUCLEOTIDE SEQUENCE [LARGE SCALE GENOMIC DNA]</scope>
    <source>
        <strain evidence="10 11">S2</strain>
    </source>
</reference>
<dbReference type="Proteomes" id="UP000501868">
    <property type="component" value="Chromosome"/>
</dbReference>
<dbReference type="InterPro" id="IPR015262">
    <property type="entry name" value="tRNA_Ile_lys_synt_subst-bd"/>
</dbReference>
<evidence type="ECO:0000259" key="9">
    <source>
        <dbReference type="SMART" id="SM00977"/>
    </source>
</evidence>
<evidence type="ECO:0000313" key="10">
    <source>
        <dbReference type="EMBL" id="QIZ06003.1"/>
    </source>
</evidence>
<proteinExistence type="inferred from homology"/>
<evidence type="ECO:0000256" key="8">
    <source>
        <dbReference type="HAMAP-Rule" id="MF_01161"/>
    </source>
</evidence>
<keyword evidence="5 8" id="KW-0547">Nucleotide-binding</keyword>
<dbReference type="PANTHER" id="PTHR43033:SF1">
    <property type="entry name" value="TRNA(ILE)-LYSIDINE SYNTHASE-RELATED"/>
    <property type="match status" value="1"/>
</dbReference>
<reference evidence="10 11" key="1">
    <citation type="submission" date="2020-04" db="EMBL/GenBank/DDBJ databases">
        <title>Genome-Wide Identification of 5-Methylcytosine Sites in Bacterial Genomes By High-Throughput Sequencing of MspJI Restriction Fragments.</title>
        <authorList>
            <person name="Wu V."/>
        </authorList>
    </citation>
    <scope>NUCLEOTIDE SEQUENCE [LARGE SCALE GENOMIC DNA]</scope>
    <source>
        <strain evidence="10 11">S2</strain>
    </source>
</reference>
<evidence type="ECO:0000256" key="7">
    <source>
        <dbReference type="ARBA" id="ARBA00048539"/>
    </source>
</evidence>
<dbReference type="GO" id="GO:0005737">
    <property type="term" value="C:cytoplasm"/>
    <property type="evidence" value="ECO:0007669"/>
    <property type="project" value="UniProtKB-SubCell"/>
</dbReference>
<keyword evidence="3 8" id="KW-0436">Ligase</keyword>
<comment type="domain">
    <text evidence="8">The N-terminal region contains the highly conserved SGGXDS motif, predicted to be a P-loop motif involved in ATP binding.</text>
</comment>
<dbReference type="Pfam" id="PF11734">
    <property type="entry name" value="TilS_C"/>
    <property type="match status" value="1"/>
</dbReference>